<keyword evidence="1" id="KW-0732">Signal</keyword>
<feature type="transmembrane region" description="Helical" evidence="3">
    <location>
        <begin position="235"/>
        <end position="256"/>
    </location>
</feature>
<evidence type="ECO:0000259" key="4">
    <source>
        <dbReference type="Pfam" id="PF16729"/>
    </source>
</evidence>
<feature type="region of interest" description="Disordered" evidence="2">
    <location>
        <begin position="142"/>
        <end position="178"/>
    </location>
</feature>
<feature type="compositionally biased region" description="Basic and acidic residues" evidence="2">
    <location>
        <begin position="33"/>
        <end position="56"/>
    </location>
</feature>
<feature type="compositionally biased region" description="Low complexity" evidence="2">
    <location>
        <begin position="158"/>
        <end position="171"/>
    </location>
</feature>
<dbReference type="Pfam" id="PF16729">
    <property type="entry name" value="DUF5067"/>
    <property type="match status" value="1"/>
</dbReference>
<accession>A0A7K3TH15</accession>
<feature type="compositionally biased region" description="Acidic residues" evidence="2">
    <location>
        <begin position="276"/>
        <end position="285"/>
    </location>
</feature>
<feature type="compositionally biased region" description="Low complexity" evidence="2">
    <location>
        <begin position="62"/>
        <end position="83"/>
    </location>
</feature>
<protein>
    <submittedName>
        <fullName evidence="5">DUF5067 domain-containing protein</fullName>
    </submittedName>
</protein>
<evidence type="ECO:0000256" key="1">
    <source>
        <dbReference type="ARBA" id="ARBA00022729"/>
    </source>
</evidence>
<sequence>MGLFDGTGRDRNHDGYVSPFDADETQAYVDPAKALDRETRAQAKAEAKAKARDDHNAAQVKAARQSQRSKAQSSARASSPSASHTQPPVTLRPMPVGGPQTGQDTQSVQYSQTAGTDADVNAGATAANDDDQLDYRQLSDAGQIKPERPDGGARHAGHGAAQAARSKAQQAETKTSPGNGWATAALVAAFVFLGATEGSWKYQTKFFAAGVVAVLAFVGLLRYGTDRRRKGVGRAIAALVIAALMAFNGVQGWQAYDGYLSRWHNSYSSSAGSSDSSDDATEEYPEPNFHDGELSLTGYDNQSGTAKIVSATMGPKDEFNENRDTIIVTYSWTNTSSTNVSFEDVFSPTVFQGGVEIKQSYLYPEYGDQTPQSYDRESQQTKLKPGTGKDVTVAYALRDTSAPVEVWLSDGSYDDVLAQRFDIKGSSLGATVQPQKIEDPMQTDGMVTDGDLEDMTKFVNYHGTVYAKVLDAYRSRNDSDGSPTVTVRIAWVNRTSRPLGFNYYIEPTAFVGSESLKQTYLYDKDDNPIPGYDERSWSRDVKPGMMDTATLVYKLPDANAKQVELTMEGGDSEHKVDESKTLDIADQYPGQ</sequence>
<keyword evidence="3" id="KW-1133">Transmembrane helix</keyword>
<evidence type="ECO:0000256" key="3">
    <source>
        <dbReference type="SAM" id="Phobius"/>
    </source>
</evidence>
<dbReference type="InterPro" id="IPR029050">
    <property type="entry name" value="Immunoprotect_excell_Ig-like"/>
</dbReference>
<evidence type="ECO:0000313" key="5">
    <source>
        <dbReference type="EMBL" id="NEG77999.1"/>
    </source>
</evidence>
<feature type="transmembrane region" description="Helical" evidence="3">
    <location>
        <begin position="206"/>
        <end position="223"/>
    </location>
</feature>
<dbReference type="AlphaFoldDB" id="A0A7K3TH15"/>
<feature type="compositionally biased region" description="Polar residues" evidence="2">
    <location>
        <begin position="101"/>
        <end position="113"/>
    </location>
</feature>
<proteinExistence type="predicted"/>
<keyword evidence="6" id="KW-1185">Reference proteome</keyword>
<organism evidence="5 6">
    <name type="scientific">Bifidobacterium avesanii</name>
    <dbReference type="NCBI Taxonomy" id="1798157"/>
    <lineage>
        <taxon>Bacteria</taxon>
        <taxon>Bacillati</taxon>
        <taxon>Actinomycetota</taxon>
        <taxon>Actinomycetes</taxon>
        <taxon>Bifidobacteriales</taxon>
        <taxon>Bifidobacteriaceae</taxon>
        <taxon>Bifidobacterium</taxon>
    </lineage>
</organism>
<feature type="compositionally biased region" description="Basic and acidic residues" evidence="2">
    <location>
        <begin position="571"/>
        <end position="583"/>
    </location>
</feature>
<evidence type="ECO:0000313" key="6">
    <source>
        <dbReference type="Proteomes" id="UP000469763"/>
    </source>
</evidence>
<gene>
    <name evidence="5" type="ORF">GFD22_03210</name>
</gene>
<name>A0A7K3TH15_9BIFI</name>
<feature type="region of interest" description="Disordered" evidence="2">
    <location>
        <begin position="271"/>
        <end position="295"/>
    </location>
</feature>
<dbReference type="Gene3D" id="2.60.40.1240">
    <property type="match status" value="1"/>
</dbReference>
<feature type="region of interest" description="Disordered" evidence="2">
    <location>
        <begin position="366"/>
        <end position="385"/>
    </location>
</feature>
<comment type="caution">
    <text evidence="5">The sequence shown here is derived from an EMBL/GenBank/DDBJ whole genome shotgun (WGS) entry which is preliminary data.</text>
</comment>
<keyword evidence="3" id="KW-0812">Transmembrane</keyword>
<feature type="transmembrane region" description="Helical" evidence="3">
    <location>
        <begin position="180"/>
        <end position="200"/>
    </location>
</feature>
<dbReference type="InterPro" id="IPR031989">
    <property type="entry name" value="DUF5067"/>
</dbReference>
<dbReference type="EMBL" id="WHZY01000003">
    <property type="protein sequence ID" value="NEG77999.1"/>
    <property type="molecule type" value="Genomic_DNA"/>
</dbReference>
<dbReference type="OrthoDB" id="3233084at2"/>
<dbReference type="RefSeq" id="WP_152350699.1">
    <property type="nucleotide sequence ID" value="NZ_WBSN01000012.1"/>
</dbReference>
<evidence type="ECO:0000256" key="2">
    <source>
        <dbReference type="SAM" id="MobiDB-lite"/>
    </source>
</evidence>
<feature type="region of interest" description="Disordered" evidence="2">
    <location>
        <begin position="567"/>
        <end position="591"/>
    </location>
</feature>
<dbReference type="Proteomes" id="UP000469763">
    <property type="component" value="Unassembled WGS sequence"/>
</dbReference>
<feature type="region of interest" description="Disordered" evidence="2">
    <location>
        <begin position="1"/>
        <end position="113"/>
    </location>
</feature>
<keyword evidence="3" id="KW-0472">Membrane</keyword>
<reference evidence="5 6" key="1">
    <citation type="submission" date="2019-10" db="EMBL/GenBank/DDBJ databases">
        <title>Bifidobacterium from non-human primates.</title>
        <authorList>
            <person name="Modesto M."/>
        </authorList>
    </citation>
    <scope>NUCLEOTIDE SEQUENCE [LARGE SCALE GENOMIC DNA]</scope>
    <source>
        <strain evidence="5 6">TREC</strain>
    </source>
</reference>
<feature type="domain" description="DUF5067" evidence="4">
    <location>
        <begin position="301"/>
        <end position="409"/>
    </location>
</feature>